<dbReference type="PROSITE" id="PS50883">
    <property type="entry name" value="EAL"/>
    <property type="match status" value="1"/>
</dbReference>
<evidence type="ECO:0000256" key="1">
    <source>
        <dbReference type="ARBA" id="ARBA00004651"/>
    </source>
</evidence>
<keyword evidence="4 6" id="KW-1133">Transmembrane helix</keyword>
<evidence type="ECO:0000259" key="9">
    <source>
        <dbReference type="PROSITE" id="PS50887"/>
    </source>
</evidence>
<name>A0A939KB10_9BURK</name>
<feature type="domain" description="GGDEF" evidence="9">
    <location>
        <begin position="424"/>
        <end position="563"/>
    </location>
</feature>
<reference evidence="10" key="1">
    <citation type="submission" date="2021-03" db="EMBL/GenBank/DDBJ databases">
        <title>Comamonas denitrificans.</title>
        <authorList>
            <person name="Finster K."/>
        </authorList>
    </citation>
    <scope>NUCLEOTIDE SEQUENCE</scope>
    <source>
        <strain evidence="10">MM2021_4</strain>
    </source>
</reference>
<dbReference type="Gene3D" id="3.30.70.270">
    <property type="match status" value="1"/>
</dbReference>
<dbReference type="GO" id="GO:0071111">
    <property type="term" value="F:cyclic-guanylate-specific phosphodiesterase activity"/>
    <property type="evidence" value="ECO:0007669"/>
    <property type="project" value="InterPro"/>
</dbReference>
<keyword evidence="2" id="KW-1003">Cell membrane</keyword>
<evidence type="ECO:0000256" key="6">
    <source>
        <dbReference type="SAM" id="Phobius"/>
    </source>
</evidence>
<dbReference type="SUPFAM" id="SSF103190">
    <property type="entry name" value="Sensory domain-like"/>
    <property type="match status" value="1"/>
</dbReference>
<dbReference type="CDD" id="cd01948">
    <property type="entry name" value="EAL"/>
    <property type="match status" value="1"/>
</dbReference>
<dbReference type="Pfam" id="PF00990">
    <property type="entry name" value="GGDEF"/>
    <property type="match status" value="1"/>
</dbReference>
<dbReference type="SUPFAM" id="SSF55073">
    <property type="entry name" value="Nucleotide cyclase"/>
    <property type="match status" value="1"/>
</dbReference>
<keyword evidence="5 6" id="KW-0472">Membrane</keyword>
<dbReference type="CDD" id="cd01949">
    <property type="entry name" value="GGDEF"/>
    <property type="match status" value="1"/>
</dbReference>
<dbReference type="EMBL" id="JAFNME010000027">
    <property type="protein sequence ID" value="MBO1250425.1"/>
    <property type="molecule type" value="Genomic_DNA"/>
</dbReference>
<dbReference type="NCBIfam" id="TIGR00254">
    <property type="entry name" value="GGDEF"/>
    <property type="match status" value="1"/>
</dbReference>
<feature type="domain" description="EAL" evidence="7">
    <location>
        <begin position="572"/>
        <end position="826"/>
    </location>
</feature>
<proteinExistence type="predicted"/>
<evidence type="ECO:0000313" key="11">
    <source>
        <dbReference type="Proteomes" id="UP000664731"/>
    </source>
</evidence>
<dbReference type="InterPro" id="IPR001633">
    <property type="entry name" value="EAL_dom"/>
</dbReference>
<feature type="transmembrane region" description="Helical" evidence="6">
    <location>
        <begin position="15"/>
        <end position="36"/>
    </location>
</feature>
<dbReference type="PROSITE" id="PS50885">
    <property type="entry name" value="HAMP"/>
    <property type="match status" value="1"/>
</dbReference>
<dbReference type="InterPro" id="IPR029151">
    <property type="entry name" value="Sensor-like_sf"/>
</dbReference>
<dbReference type="Gene3D" id="3.30.450.20">
    <property type="entry name" value="PAS domain"/>
    <property type="match status" value="1"/>
</dbReference>
<dbReference type="InterPro" id="IPR003660">
    <property type="entry name" value="HAMP_dom"/>
</dbReference>
<feature type="domain" description="HAMP" evidence="8">
    <location>
        <begin position="328"/>
        <end position="381"/>
    </location>
</feature>
<dbReference type="SMART" id="SM00267">
    <property type="entry name" value="GGDEF"/>
    <property type="match status" value="1"/>
</dbReference>
<dbReference type="Pfam" id="PF00563">
    <property type="entry name" value="EAL"/>
    <property type="match status" value="1"/>
</dbReference>
<dbReference type="FunFam" id="3.20.20.450:FF:000001">
    <property type="entry name" value="Cyclic di-GMP phosphodiesterase yahA"/>
    <property type="match status" value="1"/>
</dbReference>
<dbReference type="GO" id="GO:0007165">
    <property type="term" value="P:signal transduction"/>
    <property type="evidence" value="ECO:0007669"/>
    <property type="project" value="InterPro"/>
</dbReference>
<dbReference type="InterPro" id="IPR033479">
    <property type="entry name" value="dCache_1"/>
</dbReference>
<dbReference type="SUPFAM" id="SSF141868">
    <property type="entry name" value="EAL domain-like"/>
    <property type="match status" value="1"/>
</dbReference>
<dbReference type="Proteomes" id="UP000664731">
    <property type="component" value="Unassembled WGS sequence"/>
</dbReference>
<evidence type="ECO:0000256" key="3">
    <source>
        <dbReference type="ARBA" id="ARBA00022692"/>
    </source>
</evidence>
<dbReference type="AlphaFoldDB" id="A0A939KB10"/>
<dbReference type="CDD" id="cd18773">
    <property type="entry name" value="PDC1_HK_sensor"/>
    <property type="match status" value="1"/>
</dbReference>
<dbReference type="InterPro" id="IPR043128">
    <property type="entry name" value="Rev_trsase/Diguanyl_cyclase"/>
</dbReference>
<keyword evidence="3 6" id="KW-0812">Transmembrane</keyword>
<dbReference type="SMART" id="SM00052">
    <property type="entry name" value="EAL"/>
    <property type="match status" value="1"/>
</dbReference>
<accession>A0A939KB10</accession>
<dbReference type="PROSITE" id="PS50887">
    <property type="entry name" value="GGDEF"/>
    <property type="match status" value="1"/>
</dbReference>
<dbReference type="PANTHER" id="PTHR33121">
    <property type="entry name" value="CYCLIC DI-GMP PHOSPHODIESTERASE PDEF"/>
    <property type="match status" value="1"/>
</dbReference>
<organism evidence="10 11">
    <name type="scientific">Comamonas denitrificans</name>
    <dbReference type="NCBI Taxonomy" id="117506"/>
    <lineage>
        <taxon>Bacteria</taxon>
        <taxon>Pseudomonadati</taxon>
        <taxon>Pseudomonadota</taxon>
        <taxon>Betaproteobacteria</taxon>
        <taxon>Burkholderiales</taxon>
        <taxon>Comamonadaceae</taxon>
        <taxon>Comamonas</taxon>
    </lineage>
</organism>
<dbReference type="Pfam" id="PF02743">
    <property type="entry name" value="dCache_1"/>
    <property type="match status" value="1"/>
</dbReference>
<evidence type="ECO:0000259" key="7">
    <source>
        <dbReference type="PROSITE" id="PS50883"/>
    </source>
</evidence>
<dbReference type="InterPro" id="IPR029787">
    <property type="entry name" value="Nucleotide_cyclase"/>
</dbReference>
<evidence type="ECO:0000256" key="4">
    <source>
        <dbReference type="ARBA" id="ARBA00022989"/>
    </source>
</evidence>
<dbReference type="GO" id="GO:0005886">
    <property type="term" value="C:plasma membrane"/>
    <property type="evidence" value="ECO:0007669"/>
    <property type="project" value="UniProtKB-SubCell"/>
</dbReference>
<evidence type="ECO:0000313" key="10">
    <source>
        <dbReference type="EMBL" id="MBO1250425.1"/>
    </source>
</evidence>
<keyword evidence="11" id="KW-1185">Reference proteome</keyword>
<dbReference type="InterPro" id="IPR035919">
    <property type="entry name" value="EAL_sf"/>
</dbReference>
<dbReference type="RefSeq" id="WP_207575823.1">
    <property type="nucleotide sequence ID" value="NZ_JAFNME010000027.1"/>
</dbReference>
<gene>
    <name evidence="10" type="ORF">J1777_11410</name>
</gene>
<evidence type="ECO:0000259" key="8">
    <source>
        <dbReference type="PROSITE" id="PS50885"/>
    </source>
</evidence>
<comment type="caution">
    <text evidence="10">The sequence shown here is derived from an EMBL/GenBank/DDBJ whole genome shotgun (WGS) entry which is preliminary data.</text>
</comment>
<dbReference type="InterPro" id="IPR050706">
    <property type="entry name" value="Cyclic-di-GMP_PDE-like"/>
</dbReference>
<comment type="subcellular location">
    <subcellularLocation>
        <location evidence="1">Cell membrane</location>
        <topology evidence="1">Multi-pass membrane protein</topology>
    </subcellularLocation>
</comment>
<evidence type="ECO:0000256" key="2">
    <source>
        <dbReference type="ARBA" id="ARBA00022475"/>
    </source>
</evidence>
<dbReference type="InterPro" id="IPR000160">
    <property type="entry name" value="GGDEF_dom"/>
</dbReference>
<sequence length="840" mass="91196">MAALSWHSLKLRLPLLIVVLFLGGLWALAGFANYQLRHDMRHQIERQQRSVAALAAQALEHTLQERQAILLRVARHFAPVLEHAPEQLNRPATDFRALRQPFGEVLSTPDSTQLGLVVLQQLFNGGTFVTNAQGLALTSFPPHILRTGNDYGGESFIQAALAGRSVVSAPFIETGTPVVVLAVPIWGSSGQPIGVLAGVLDLSRPNFLSRIEQQAYGEQGTFFIADVATQTVLAANQPQRVMERLPPLGSNPVVDALAQGQFAQVEYDNQGQAWLVALQPITQAHWMVVISLPLDEALAPIDSVNQTITLAAVLVSVLAALAIAWRLHHELRPLAATTRTLSAMVRNGGRLQRIALPKQTEVRDMVQVFNHLVSEVEARQQAEREAAAHIDRLTSTDALTGLPNRQAFVDILAQVQAQCVAGHGLGALLYLDVDDFQSVNDTLGHEAGDAFLTALAQRIRQLLPPGAVVARPSGDEFLVLISQLPPQWGDAALHTERLAAALLHALEQPLAFAHTTQHCSVSIGIVVFGGATHEPPMELLRKVDLALHQAKNTGPGSILFYEAQMQAQVTTRARLQHDLREALQQESFCLHYQPQINAAGQVVGVEALVRWISKKHGFISPAEFIPLAEKTGLILPLGRWILHTACTQLAQWARQPQRQGLSMAVNVSAGQFQQSNFVEQVREVLQETGAPAHQLKLELTESAMVEDMDAVVARMQALRQLGVRFSIDDFGTGFSSLAYLKRLPLDQLKIDQGFVRDCLEDHNDASIAQTVIALGHSLGLEVIAEGVETAAHQAALQSWGCRFFQGYGISKPLPAQALEAFLTTHAAVAASATTAPLPPG</sequence>
<protein>
    <submittedName>
        <fullName evidence="10">EAL domain-containing protein</fullName>
    </submittedName>
</protein>
<dbReference type="PANTHER" id="PTHR33121:SF70">
    <property type="entry name" value="SIGNALING PROTEIN YKOW"/>
    <property type="match status" value="1"/>
</dbReference>
<evidence type="ECO:0000256" key="5">
    <source>
        <dbReference type="ARBA" id="ARBA00023136"/>
    </source>
</evidence>
<dbReference type="Gene3D" id="3.20.20.450">
    <property type="entry name" value="EAL domain"/>
    <property type="match status" value="1"/>
</dbReference>